<dbReference type="InterPro" id="IPR048912">
    <property type="entry name" value="BetaGal1-like_ABD1"/>
</dbReference>
<evidence type="ECO:0000256" key="5">
    <source>
        <dbReference type="RuleBase" id="RU003679"/>
    </source>
</evidence>
<protein>
    <recommendedName>
        <fullName evidence="4">Beta-galactosidase</fullName>
        <ecNumber evidence="4">3.2.1.23</ecNumber>
    </recommendedName>
</protein>
<organism evidence="9 10">
    <name type="scientific">Hymenobacter cavernae</name>
    <dbReference type="NCBI Taxonomy" id="2044852"/>
    <lineage>
        <taxon>Bacteria</taxon>
        <taxon>Pseudomonadati</taxon>
        <taxon>Bacteroidota</taxon>
        <taxon>Cytophagia</taxon>
        <taxon>Cytophagales</taxon>
        <taxon>Hymenobacteraceae</taxon>
        <taxon>Hymenobacter</taxon>
    </lineage>
</organism>
<dbReference type="RefSeq" id="WP_188814303.1">
    <property type="nucleotide sequence ID" value="NZ_BMHT01000004.1"/>
</dbReference>
<dbReference type="PIRSF" id="PIRSF006336">
    <property type="entry name" value="B-gal"/>
    <property type="match status" value="1"/>
</dbReference>
<accession>A0ABQ1U802</accession>
<evidence type="ECO:0000259" key="7">
    <source>
        <dbReference type="Pfam" id="PF21317"/>
    </source>
</evidence>
<dbReference type="InterPro" id="IPR017853">
    <property type="entry name" value="GH"/>
</dbReference>
<dbReference type="Gene3D" id="3.20.20.80">
    <property type="entry name" value="Glycosidases"/>
    <property type="match status" value="1"/>
</dbReference>
<evidence type="ECO:0000256" key="2">
    <source>
        <dbReference type="ARBA" id="ARBA00022801"/>
    </source>
</evidence>
<gene>
    <name evidence="9" type="ORF">GCM10011383_24580</name>
</gene>
<feature type="domain" description="Glycoside hydrolase 35 catalytic" evidence="6">
    <location>
        <begin position="36"/>
        <end position="350"/>
    </location>
</feature>
<evidence type="ECO:0000256" key="4">
    <source>
        <dbReference type="RuleBase" id="RU000675"/>
    </source>
</evidence>
<proteinExistence type="inferred from homology"/>
<feature type="domain" description="Beta-galactosidase 1-like first all-beta" evidence="7">
    <location>
        <begin position="394"/>
        <end position="504"/>
    </location>
</feature>
<dbReference type="InterPro" id="IPR026283">
    <property type="entry name" value="B-gal_1-like"/>
</dbReference>
<keyword evidence="10" id="KW-1185">Reference proteome</keyword>
<dbReference type="InterPro" id="IPR008979">
    <property type="entry name" value="Galactose-bd-like_sf"/>
</dbReference>
<dbReference type="EMBL" id="BMHT01000004">
    <property type="protein sequence ID" value="GGF12449.1"/>
    <property type="molecule type" value="Genomic_DNA"/>
</dbReference>
<comment type="similarity">
    <text evidence="1 5">Belongs to the glycosyl hydrolase 35 family.</text>
</comment>
<dbReference type="PRINTS" id="PR00742">
    <property type="entry name" value="GLHYDRLASE35"/>
</dbReference>
<dbReference type="PROSITE" id="PS01182">
    <property type="entry name" value="GLYCOSYL_HYDROL_F35"/>
    <property type="match status" value="1"/>
</dbReference>
<dbReference type="Gene3D" id="2.60.120.260">
    <property type="entry name" value="Galactose-binding domain-like"/>
    <property type="match status" value="2"/>
</dbReference>
<dbReference type="SUPFAM" id="SSF51445">
    <property type="entry name" value="(Trans)glycosidases"/>
    <property type="match status" value="1"/>
</dbReference>
<name>A0ABQ1U802_9BACT</name>
<keyword evidence="2 4" id="KW-0378">Hydrolase</keyword>
<reference evidence="10" key="1">
    <citation type="journal article" date="2019" name="Int. J. Syst. Evol. Microbiol.">
        <title>The Global Catalogue of Microorganisms (GCM) 10K type strain sequencing project: providing services to taxonomists for standard genome sequencing and annotation.</title>
        <authorList>
            <consortium name="The Broad Institute Genomics Platform"/>
            <consortium name="The Broad Institute Genome Sequencing Center for Infectious Disease"/>
            <person name="Wu L."/>
            <person name="Ma J."/>
        </authorList>
    </citation>
    <scope>NUCLEOTIDE SEQUENCE [LARGE SCALE GENOMIC DNA]</scope>
    <source>
        <strain evidence="10">CGMCC 1.15197</strain>
    </source>
</reference>
<dbReference type="InterPro" id="IPR031330">
    <property type="entry name" value="Gly_Hdrlase_35_cat"/>
</dbReference>
<sequence length="619" mass="69156">MRNLSWLFLFFSIWLLPLAGNAQVIKHTFTLGDEHFLLDGKPFQMISGELHYPRVPREAWRARMKMAKAMGLNTIGTYVFWNLHEPQKGKFDFSGNNDIAAFVKMAQEEGLWVVLRPSPYVCAEWEFGGYPYWLQNEKGLVVRSKSPQFLAEYKAYIQEVGKQLAPLQINHGGPVLMVQVENEYGFYASDKEYLAINRKLFQDAGFDGLLYTCDPGAKVKEGHLEGLLPAVNGWDNPAKVKQVVRENHGGKGPYFIAEWYPAWFDWWGAPHHTVPAAKYTGRLDTVLAAGISINMYMFHGGTTRAFMNGANFSDSVAYEPQISSYDYDAPLDEAGNATPKFMAFRSVIEKHLPVGVKLPPVPAAKPTITLPAVQFTQAVSVFDMLPAPKASTTPLTFEDLGQAYGYMLYRATVPGGTTSTLKIKDLRDYGLVFVNGKRVGVLDRRLKQESLTLTLPKGSARLEILVENLGRINFGKYLLQNRKGITEKVLLGGKEVKNWQMFSLPFERADASLFKAKTAAKALAGPAVKRGTFTLTQTGDTYLDMRTWGKGSVWINGHSLGRYWQAGPQQTLYVPVEWLKKGENEVVVLELLKPEQNTLKSLPKPILSSLPSPAVGKLD</sequence>
<dbReference type="Pfam" id="PF21317">
    <property type="entry name" value="BetaGal_ABD_1"/>
    <property type="match status" value="1"/>
</dbReference>
<dbReference type="InterPro" id="IPR019801">
    <property type="entry name" value="Glyco_hydro_35_CS"/>
</dbReference>
<dbReference type="Pfam" id="PF01301">
    <property type="entry name" value="Glyco_hydro_35"/>
    <property type="match status" value="1"/>
</dbReference>
<comment type="caution">
    <text evidence="9">The sequence shown here is derived from an EMBL/GenBank/DDBJ whole genome shotgun (WGS) entry which is preliminary data.</text>
</comment>
<dbReference type="PANTHER" id="PTHR23421">
    <property type="entry name" value="BETA-GALACTOSIDASE RELATED"/>
    <property type="match status" value="1"/>
</dbReference>
<dbReference type="Proteomes" id="UP000632273">
    <property type="component" value="Unassembled WGS sequence"/>
</dbReference>
<keyword evidence="3 4" id="KW-0326">Glycosidase</keyword>
<evidence type="ECO:0000313" key="9">
    <source>
        <dbReference type="EMBL" id="GGF12449.1"/>
    </source>
</evidence>
<evidence type="ECO:0000256" key="3">
    <source>
        <dbReference type="ARBA" id="ARBA00023295"/>
    </source>
</evidence>
<dbReference type="InterPro" id="IPR048913">
    <property type="entry name" value="BetaGal_gal-bd"/>
</dbReference>
<dbReference type="InterPro" id="IPR001944">
    <property type="entry name" value="Glycoside_Hdrlase_35"/>
</dbReference>
<evidence type="ECO:0000313" key="10">
    <source>
        <dbReference type="Proteomes" id="UP000632273"/>
    </source>
</evidence>
<evidence type="ECO:0000256" key="1">
    <source>
        <dbReference type="ARBA" id="ARBA00009809"/>
    </source>
</evidence>
<dbReference type="Pfam" id="PF21467">
    <property type="entry name" value="BetaGal_gal-bd"/>
    <property type="match status" value="1"/>
</dbReference>
<comment type="catalytic activity">
    <reaction evidence="4">
        <text>Hydrolysis of terminal non-reducing beta-D-galactose residues in beta-D-galactosides.</text>
        <dbReference type="EC" id="3.2.1.23"/>
    </reaction>
</comment>
<feature type="domain" description="Beta-galactosidase galactose-binding" evidence="8">
    <location>
        <begin position="529"/>
        <end position="584"/>
    </location>
</feature>
<dbReference type="EC" id="3.2.1.23" evidence="4"/>
<dbReference type="SUPFAM" id="SSF49785">
    <property type="entry name" value="Galactose-binding domain-like"/>
    <property type="match status" value="1"/>
</dbReference>
<evidence type="ECO:0000259" key="6">
    <source>
        <dbReference type="Pfam" id="PF01301"/>
    </source>
</evidence>
<evidence type="ECO:0000259" key="8">
    <source>
        <dbReference type="Pfam" id="PF21467"/>
    </source>
</evidence>